<keyword evidence="2 16" id="KW-0639">Primosome</keyword>
<dbReference type="PANTHER" id="PTHR30153">
    <property type="entry name" value="REPLICATIVE DNA HELICASE DNAB"/>
    <property type="match status" value="1"/>
</dbReference>
<keyword evidence="5 16" id="KW-0547">Nucleotide-binding</keyword>
<reference evidence="20 21" key="1">
    <citation type="submission" date="2021-01" db="EMBL/GenBank/DDBJ databases">
        <title>Sequencing the genomes of 1000 actinobacteria strains.</title>
        <authorList>
            <person name="Klenk H.-P."/>
        </authorList>
    </citation>
    <scope>NUCLEOTIDE SEQUENCE [LARGE SCALE GENOMIC DNA]</scope>
    <source>
        <strain evidence="20 21">DSM 18239</strain>
    </source>
</reference>
<comment type="caution">
    <text evidence="20">The sequence shown here is derived from an EMBL/GenBank/DDBJ whole genome shotgun (WGS) entry which is preliminary data.</text>
</comment>
<dbReference type="InterPro" id="IPR004042">
    <property type="entry name" value="Intein_endonuc_central"/>
</dbReference>
<dbReference type="Pfam" id="PF00772">
    <property type="entry name" value="DnaB"/>
    <property type="match status" value="1"/>
</dbReference>
<keyword evidence="7 16" id="KW-0347">Helicase</keyword>
<evidence type="ECO:0000256" key="4">
    <source>
        <dbReference type="ARBA" id="ARBA00022737"/>
    </source>
</evidence>
<gene>
    <name evidence="20" type="ORF">JOE61_002101</name>
</gene>
<dbReference type="NCBIfam" id="TIGR01443">
    <property type="entry name" value="intein_Cterm"/>
    <property type="match status" value="1"/>
</dbReference>
<evidence type="ECO:0000256" key="12">
    <source>
        <dbReference type="ARBA" id="ARBA00023235"/>
    </source>
</evidence>
<keyword evidence="8" id="KW-0068">Autocatalytic cleavage</keyword>
<dbReference type="PROSITE" id="PS51199">
    <property type="entry name" value="SF4_HELICASE"/>
    <property type="match status" value="2"/>
</dbReference>
<feature type="domain" description="SF4 helicase" evidence="19">
    <location>
        <begin position="210"/>
        <end position="414"/>
    </location>
</feature>
<dbReference type="Pfam" id="PF03796">
    <property type="entry name" value="DnaB_C"/>
    <property type="match status" value="2"/>
</dbReference>
<dbReference type="SUPFAM" id="SSF51294">
    <property type="entry name" value="Hedgehog/intein (Hint) domain"/>
    <property type="match status" value="1"/>
</dbReference>
<proteinExistence type="inferred from homology"/>
<dbReference type="InterPro" id="IPR036185">
    <property type="entry name" value="DNA_heli_DnaB-like_N_sf"/>
</dbReference>
<keyword evidence="10" id="KW-0651">Protein splicing</keyword>
<evidence type="ECO:0000256" key="3">
    <source>
        <dbReference type="ARBA" id="ARBA00022705"/>
    </source>
</evidence>
<dbReference type="InterPro" id="IPR006141">
    <property type="entry name" value="Intein_N"/>
</dbReference>
<evidence type="ECO:0000256" key="2">
    <source>
        <dbReference type="ARBA" id="ARBA00022515"/>
    </source>
</evidence>
<keyword evidence="6 16" id="KW-0378">Hydrolase</keyword>
<evidence type="ECO:0000256" key="17">
    <source>
        <dbReference type="SAM" id="MobiDB-lite"/>
    </source>
</evidence>
<dbReference type="NCBIfam" id="NF005852">
    <property type="entry name" value="PRK07773.1"/>
    <property type="match status" value="1"/>
</dbReference>
<evidence type="ECO:0000256" key="5">
    <source>
        <dbReference type="ARBA" id="ARBA00022741"/>
    </source>
</evidence>
<evidence type="ECO:0000256" key="8">
    <source>
        <dbReference type="ARBA" id="ARBA00022813"/>
    </source>
</evidence>
<dbReference type="CDD" id="cd00081">
    <property type="entry name" value="Hint"/>
    <property type="match status" value="2"/>
</dbReference>
<evidence type="ECO:0000256" key="6">
    <source>
        <dbReference type="ARBA" id="ARBA00022801"/>
    </source>
</evidence>
<dbReference type="GO" id="GO:0016787">
    <property type="term" value="F:hydrolase activity"/>
    <property type="evidence" value="ECO:0007669"/>
    <property type="project" value="UniProtKB-KW"/>
</dbReference>
<evidence type="ECO:0000256" key="13">
    <source>
        <dbReference type="ARBA" id="ARBA00044940"/>
    </source>
</evidence>
<dbReference type="EMBL" id="JAFBBZ010000001">
    <property type="protein sequence ID" value="MBM7508287.1"/>
    <property type="molecule type" value="Genomic_DNA"/>
</dbReference>
<dbReference type="InterPro" id="IPR016136">
    <property type="entry name" value="DNA_helicase_N/primase_C"/>
</dbReference>
<dbReference type="PROSITE" id="PS50819">
    <property type="entry name" value="INTEIN_ENDONUCLEASE"/>
    <property type="match status" value="1"/>
</dbReference>
<dbReference type="EC" id="5.6.2.3" evidence="15 16"/>
<sequence>MSITEQSGRTAEEPPYEDWGDGPVSYAPGERPRSGPNDRTPPQDMAAEQSVLGSMLISKDAISEVTERVRGADFYRPSHETIHDAIIDLYGRSEPVDMVTVAAELQRRGELQKVGGAPYLHTLSANVPIAANAGYYAEIVREKSVLRRLVDAGTKIVQIGYAGEGEVDDIVDQAQAEVFKLAEKRSGEDYAPLSDIMDGVLDEIEAIGNRESGIYGVPTGFADLDELTNGLHKGQMIIVAARPAMGKSTLALDFCRAASIHNNLTSVFFSLEMTRSEITMRLLSAEAKVPLNHIRNGAMGDDDWTKLARKMGEVSSAPVFIDDSPNMTMMEIRAKARRLKQKHDLQLIVIDYLQLMSSGKKVESRQLEVSEFSRQIKLLAKELEVPIIALSQLNRGSEQRADKRPAMSDLRESGCLTAETRLLRADTNAEISLGELMETGAADIPVWALDERLKLVPRTLTHAFPSGTKATYRVTLSSGRTVEATGNHPFLTYDGWVPLAELTVGSRVGSVRHVPPPLQITPRDPDEVVLLAHLLGDGSFVKRQPLRYASIDEANLAVVAEAAHRRFGITAVRDDYPAARVTTLRLPAPFGLARGRRNPIAAWLDEDGLFGRRSHEKFVPDWVFGLPKDQVGLFLHHLWATDGCVHLDEKRRMGRVYYASTSRRLADDVARLLARYNVFTRIKRSRKAGYRDGWQVHVVGAENQLRFLDEIGVHGARGEQVTRLASALRDVRPNTNLDTVPQEVWGRVRQELAERQMTHREFATAMGTSFGGSTMWKHAPSRERLAKVAGVLGDADLEVLATNDVYWDAIASVEPVGEQAVYDATVLGVHNFVANGIALHNSIEQDADMVILLHREDAYEKESTRPGEADLLVVKHRNGPTRDITVAFQGHYSRFVDMAH</sequence>
<dbReference type="Proteomes" id="UP000732378">
    <property type="component" value="Unassembled WGS sequence"/>
</dbReference>
<dbReference type="SMART" id="SM00306">
    <property type="entry name" value="HintN"/>
    <property type="match status" value="1"/>
</dbReference>
<dbReference type="InterPro" id="IPR003586">
    <property type="entry name" value="Hint_dom_C"/>
</dbReference>
<dbReference type="InterPro" id="IPR006142">
    <property type="entry name" value="INTEIN"/>
</dbReference>
<evidence type="ECO:0000256" key="16">
    <source>
        <dbReference type="RuleBase" id="RU362085"/>
    </source>
</evidence>
<evidence type="ECO:0000256" key="7">
    <source>
        <dbReference type="ARBA" id="ARBA00022806"/>
    </source>
</evidence>
<keyword evidence="12" id="KW-0413">Isomerase</keyword>
<evidence type="ECO:0000256" key="14">
    <source>
        <dbReference type="ARBA" id="ARBA00048954"/>
    </source>
</evidence>
<keyword evidence="4" id="KW-0677">Repeat</keyword>
<evidence type="ECO:0000256" key="9">
    <source>
        <dbReference type="ARBA" id="ARBA00022840"/>
    </source>
</evidence>
<evidence type="ECO:0000256" key="15">
    <source>
        <dbReference type="NCBIfam" id="TIGR00665"/>
    </source>
</evidence>
<keyword evidence="11 16" id="KW-0238">DNA-binding</keyword>
<dbReference type="InterPro" id="IPR003587">
    <property type="entry name" value="Hint_dom_N"/>
</dbReference>
<dbReference type="SUPFAM" id="SSF48024">
    <property type="entry name" value="N-terminal domain of DnaB helicase"/>
    <property type="match status" value="1"/>
</dbReference>
<evidence type="ECO:0000313" key="21">
    <source>
        <dbReference type="Proteomes" id="UP000732378"/>
    </source>
</evidence>
<comment type="catalytic activity">
    <reaction evidence="14 16">
        <text>ATP + H2O = ADP + phosphate + H(+)</text>
        <dbReference type="Rhea" id="RHEA:13065"/>
        <dbReference type="ChEBI" id="CHEBI:15377"/>
        <dbReference type="ChEBI" id="CHEBI:15378"/>
        <dbReference type="ChEBI" id="CHEBI:30616"/>
        <dbReference type="ChEBI" id="CHEBI:43474"/>
        <dbReference type="ChEBI" id="CHEBI:456216"/>
        <dbReference type="EC" id="5.6.2.3"/>
    </reaction>
</comment>
<dbReference type="InterPro" id="IPR004860">
    <property type="entry name" value="LAGLIDADG_dom"/>
</dbReference>
<protein>
    <recommendedName>
        <fullName evidence="15 16">Replicative DNA helicase</fullName>
        <ecNumber evidence="15 16">5.6.2.3</ecNumber>
    </recommendedName>
</protein>
<dbReference type="CDD" id="cd00984">
    <property type="entry name" value="DnaB_C"/>
    <property type="match status" value="1"/>
</dbReference>
<dbReference type="InterPro" id="IPR030934">
    <property type="entry name" value="Intein_C"/>
</dbReference>
<dbReference type="Gene3D" id="3.10.28.10">
    <property type="entry name" value="Homing endonucleases"/>
    <property type="match status" value="1"/>
</dbReference>
<feature type="domain" description="SF4 helicase" evidence="19">
    <location>
        <begin position="842"/>
        <end position="900"/>
    </location>
</feature>
<keyword evidence="9 16" id="KW-0067">ATP-binding</keyword>
<feature type="region of interest" description="Disordered" evidence="17">
    <location>
        <begin position="1"/>
        <end position="44"/>
    </location>
</feature>
<dbReference type="Gene3D" id="2.170.16.10">
    <property type="entry name" value="Hedgehog/Intein (Hint) domain"/>
    <property type="match status" value="2"/>
</dbReference>
<dbReference type="SMART" id="SM00305">
    <property type="entry name" value="HintC"/>
    <property type="match status" value="1"/>
</dbReference>
<dbReference type="InterPro" id="IPR007693">
    <property type="entry name" value="DNA_helicase_DnaB-like_N"/>
</dbReference>
<evidence type="ECO:0000313" key="20">
    <source>
        <dbReference type="EMBL" id="MBM7508287.1"/>
    </source>
</evidence>
<evidence type="ECO:0000256" key="10">
    <source>
        <dbReference type="ARBA" id="ARBA00023000"/>
    </source>
</evidence>
<evidence type="ECO:0000259" key="18">
    <source>
        <dbReference type="PROSITE" id="PS50819"/>
    </source>
</evidence>
<dbReference type="GO" id="GO:0003678">
    <property type="term" value="F:DNA helicase activity"/>
    <property type="evidence" value="ECO:0007669"/>
    <property type="project" value="UniProtKB-EC"/>
</dbReference>
<evidence type="ECO:0000256" key="11">
    <source>
        <dbReference type="ARBA" id="ARBA00023125"/>
    </source>
</evidence>
<dbReference type="SUPFAM" id="SSF55608">
    <property type="entry name" value="Homing endonucleases"/>
    <property type="match status" value="1"/>
</dbReference>
<evidence type="ECO:0000256" key="1">
    <source>
        <dbReference type="ARBA" id="ARBA00008428"/>
    </source>
</evidence>
<dbReference type="InterPro" id="IPR036844">
    <property type="entry name" value="Hint_dom_sf"/>
</dbReference>
<evidence type="ECO:0000259" key="19">
    <source>
        <dbReference type="PROSITE" id="PS51199"/>
    </source>
</evidence>
<dbReference type="InterPro" id="IPR007692">
    <property type="entry name" value="DNA_helicase_DnaB"/>
</dbReference>
<dbReference type="PROSITE" id="PS50817">
    <property type="entry name" value="INTEIN_N_TER"/>
    <property type="match status" value="1"/>
</dbReference>
<keyword evidence="21" id="KW-1185">Reference proteome</keyword>
<dbReference type="InterPro" id="IPR027434">
    <property type="entry name" value="Homing_endonucl"/>
</dbReference>
<organism evidence="20 21">
    <name type="scientific">Nocardioides salarius</name>
    <dbReference type="NCBI Taxonomy" id="374513"/>
    <lineage>
        <taxon>Bacteria</taxon>
        <taxon>Bacillati</taxon>
        <taxon>Actinomycetota</taxon>
        <taxon>Actinomycetes</taxon>
        <taxon>Propionibacteriales</taxon>
        <taxon>Nocardioidaceae</taxon>
        <taxon>Nocardioides</taxon>
    </lineage>
</organism>
<accession>A0ABS2MAR9</accession>
<comment type="function">
    <text evidence="13 16">The intein is an endonuclease.</text>
</comment>
<dbReference type="NCBIfam" id="TIGR00665">
    <property type="entry name" value="DnaB"/>
    <property type="match status" value="1"/>
</dbReference>
<dbReference type="Gene3D" id="1.10.860.10">
    <property type="entry name" value="DNAb Helicase, Chain A"/>
    <property type="match status" value="1"/>
</dbReference>
<comment type="similarity">
    <text evidence="1 16">Belongs to the helicase family. DnaB subfamily.</text>
</comment>
<feature type="domain" description="DOD-type homing endonuclease" evidence="18">
    <location>
        <begin position="530"/>
        <end position="678"/>
    </location>
</feature>
<dbReference type="PROSITE" id="PS50818">
    <property type="entry name" value="INTEIN_C_TER"/>
    <property type="match status" value="1"/>
</dbReference>
<dbReference type="Pfam" id="PF14528">
    <property type="entry name" value="LAGLIDADG_3"/>
    <property type="match status" value="1"/>
</dbReference>
<dbReference type="Pfam" id="PF14890">
    <property type="entry name" value="Intein_splicing"/>
    <property type="match status" value="1"/>
</dbReference>
<keyword evidence="3 16" id="KW-0235">DNA replication</keyword>
<dbReference type="NCBIfam" id="TIGR01445">
    <property type="entry name" value="intein_Nterm"/>
    <property type="match status" value="1"/>
</dbReference>
<comment type="function">
    <text evidence="16">The main replicative DNA helicase, it participates in initiation and elongation during chromosome replication. Travels ahead of the DNA replisome, separating dsDNA into templates for DNA synthesis. A processive ATP-dependent 5'-3' DNA helicase it has DNA-dependent ATPase activity.</text>
</comment>
<dbReference type="InterPro" id="IPR027417">
    <property type="entry name" value="P-loop_NTPase"/>
</dbReference>
<dbReference type="PANTHER" id="PTHR30153:SF2">
    <property type="entry name" value="REPLICATIVE DNA HELICASE"/>
    <property type="match status" value="1"/>
</dbReference>
<dbReference type="Gene3D" id="3.40.50.300">
    <property type="entry name" value="P-loop containing nucleotide triphosphate hydrolases"/>
    <property type="match status" value="2"/>
</dbReference>
<name>A0ABS2MAR9_9ACTN</name>
<dbReference type="SUPFAM" id="SSF52540">
    <property type="entry name" value="P-loop containing nucleoside triphosphate hydrolases"/>
    <property type="match status" value="2"/>
</dbReference>
<dbReference type="InterPro" id="IPR007694">
    <property type="entry name" value="DNA_helicase_DnaB-like_C"/>
</dbReference>
<dbReference type="PRINTS" id="PR00379">
    <property type="entry name" value="INTEIN"/>
</dbReference>